<evidence type="ECO:0000256" key="4">
    <source>
        <dbReference type="ARBA" id="ARBA00022622"/>
    </source>
</evidence>
<evidence type="ECO:0000259" key="11">
    <source>
        <dbReference type="Pfam" id="PF13206"/>
    </source>
</evidence>
<keyword evidence="6" id="KW-0472">Membrane</keyword>
<evidence type="ECO:0000256" key="10">
    <source>
        <dbReference type="SAM" id="SignalP"/>
    </source>
</evidence>
<feature type="chain" id="PRO_5009615305" evidence="10">
    <location>
        <begin position="28"/>
        <end position="437"/>
    </location>
</feature>
<accession>A0A1J0R4H2</accession>
<dbReference type="AlphaFoldDB" id="A0A1J0R4H2"/>
<dbReference type="Pfam" id="PF13206">
    <property type="entry name" value="VSG_B"/>
    <property type="match status" value="1"/>
</dbReference>
<evidence type="ECO:0000256" key="1">
    <source>
        <dbReference type="ARBA" id="ARBA00002523"/>
    </source>
</evidence>
<name>A0A1J0R4H2_9TRYP</name>
<feature type="compositionally biased region" description="Polar residues" evidence="9">
    <location>
        <begin position="393"/>
        <end position="406"/>
    </location>
</feature>
<keyword evidence="4" id="KW-0336">GPI-anchor</keyword>
<evidence type="ECO:0000256" key="2">
    <source>
        <dbReference type="ARBA" id="ARBA00004609"/>
    </source>
</evidence>
<organism evidence="12">
    <name type="scientific">Trypanosoma brucei</name>
    <dbReference type="NCBI Taxonomy" id="5691"/>
    <lineage>
        <taxon>Eukaryota</taxon>
        <taxon>Discoba</taxon>
        <taxon>Euglenozoa</taxon>
        <taxon>Kinetoplastea</taxon>
        <taxon>Metakinetoplastina</taxon>
        <taxon>Trypanosomatida</taxon>
        <taxon>Trypanosomatidae</taxon>
        <taxon>Trypanosoma</taxon>
    </lineage>
</organism>
<feature type="region of interest" description="Disordered" evidence="9">
    <location>
        <begin position="388"/>
        <end position="437"/>
    </location>
</feature>
<dbReference type="GO" id="GO:0005886">
    <property type="term" value="C:plasma membrane"/>
    <property type="evidence" value="ECO:0007669"/>
    <property type="project" value="UniProtKB-SubCell"/>
</dbReference>
<reference evidence="12" key="1">
    <citation type="submission" date="2016-08" db="EMBL/GenBank/DDBJ databases">
        <title>VSG repertoire of Trypanosoma brucei EATRO 1125.</title>
        <authorList>
            <person name="Cross G.A."/>
        </authorList>
    </citation>
    <scope>NUCLEOTIDE SEQUENCE</scope>
    <source>
        <strain evidence="12">EATRO 1125</strain>
    </source>
</reference>
<feature type="compositionally biased region" description="Low complexity" evidence="9">
    <location>
        <begin position="416"/>
        <end position="425"/>
    </location>
</feature>
<keyword evidence="3" id="KW-1003">Cell membrane</keyword>
<keyword evidence="5 10" id="KW-0732">Signal</keyword>
<evidence type="ECO:0000313" key="12">
    <source>
        <dbReference type="EMBL" id="APD72743.1"/>
    </source>
</evidence>
<dbReference type="GO" id="GO:0098552">
    <property type="term" value="C:side of membrane"/>
    <property type="evidence" value="ECO:0007669"/>
    <property type="project" value="UniProtKB-KW"/>
</dbReference>
<protein>
    <submittedName>
        <fullName evidence="12">Variant surface glycoprotein 1125.1257</fullName>
    </submittedName>
</protein>
<evidence type="ECO:0000256" key="3">
    <source>
        <dbReference type="ARBA" id="ARBA00022475"/>
    </source>
</evidence>
<feature type="domain" description="Trypanosome variant surface glycoprotein B-type N-terminal" evidence="11">
    <location>
        <begin position="22"/>
        <end position="377"/>
    </location>
</feature>
<keyword evidence="8" id="KW-0449">Lipoprotein</keyword>
<dbReference type="VEuPathDB" id="TriTrypDB:Tb09.v4.0113"/>
<keyword evidence="7" id="KW-0325">Glycoprotein</keyword>
<evidence type="ECO:0000256" key="9">
    <source>
        <dbReference type="SAM" id="MobiDB-lite"/>
    </source>
</evidence>
<sequence length="437" mass="46978">MPQQDPGRIGLAAFFLLLCASFKPVEAAEATAANNAEAYATICALVAIAKTPYSGPKEDIADSDIIDVIAAVNLTAGGQNVTATAIEGLEKKYVQLDESNSAKQACTQQAWGFCKKGAKYSKNHNGKEVLLKWANQKLKKETTNQLHRPAREAVLLEDDIANKDFSKDVETVRKKLKEALIGKEATDSVAKTIPLGKTRAGTCSSQAGTETENIAGASLKQDVMRLCGMHTGDSSGGLKVCAKLENNPAVALTAGTDAQTDWVKFRDHCDRVSNAVTLNKETINTALQNFIKLISQPQTTSFDKAFILGKIHGTGNTGCDGDGAENNNGRCVQYKKAYTKAAGTTIPWMVALREAAQAIESVQKKANRRHTISMRLRSLKQALQTLAADPDKTTATQSATKPQKTAPSAKACRQHNTNTTCTQNNFKWDGNTEDKGT</sequence>
<dbReference type="InterPro" id="IPR025932">
    <property type="entry name" value="Trypano_VSG_B_N_dom"/>
</dbReference>
<evidence type="ECO:0000256" key="5">
    <source>
        <dbReference type="ARBA" id="ARBA00022729"/>
    </source>
</evidence>
<feature type="signal peptide" evidence="10">
    <location>
        <begin position="1"/>
        <end position="27"/>
    </location>
</feature>
<evidence type="ECO:0000256" key="6">
    <source>
        <dbReference type="ARBA" id="ARBA00023136"/>
    </source>
</evidence>
<dbReference type="EMBL" id="KX698787">
    <property type="protein sequence ID" value="APD72743.1"/>
    <property type="molecule type" value="Genomic_DNA"/>
</dbReference>
<evidence type="ECO:0000256" key="7">
    <source>
        <dbReference type="ARBA" id="ARBA00023180"/>
    </source>
</evidence>
<dbReference type="VEuPathDB" id="TriTrypDB:Tb427_000684700"/>
<proteinExistence type="predicted"/>
<comment type="function">
    <text evidence="1">VSG forms a coat on the surface of the parasite. The trypanosome evades the immune response of the host by expressing a series of antigenically distinct VSGs from an estimated 1000 VSG genes.</text>
</comment>
<evidence type="ECO:0000256" key="8">
    <source>
        <dbReference type="ARBA" id="ARBA00023288"/>
    </source>
</evidence>
<comment type="subcellular location">
    <subcellularLocation>
        <location evidence="2">Cell membrane</location>
        <topology evidence="2">Lipid-anchor</topology>
        <topology evidence="2">GPI-anchor</topology>
    </subcellularLocation>
</comment>